<dbReference type="Proteomes" id="UP000789375">
    <property type="component" value="Unassembled WGS sequence"/>
</dbReference>
<dbReference type="EMBL" id="CAJVPP010013885">
    <property type="protein sequence ID" value="CAG8722302.1"/>
    <property type="molecule type" value="Genomic_DNA"/>
</dbReference>
<protein>
    <submittedName>
        <fullName evidence="1">1710_t:CDS:1</fullName>
    </submittedName>
</protein>
<comment type="caution">
    <text evidence="1">The sequence shown here is derived from an EMBL/GenBank/DDBJ whole genome shotgun (WGS) entry which is preliminary data.</text>
</comment>
<proteinExistence type="predicted"/>
<organism evidence="1 2">
    <name type="scientific">Funneliformis mosseae</name>
    <name type="common">Endomycorrhizal fungus</name>
    <name type="synonym">Glomus mosseae</name>
    <dbReference type="NCBI Taxonomy" id="27381"/>
    <lineage>
        <taxon>Eukaryota</taxon>
        <taxon>Fungi</taxon>
        <taxon>Fungi incertae sedis</taxon>
        <taxon>Mucoromycota</taxon>
        <taxon>Glomeromycotina</taxon>
        <taxon>Glomeromycetes</taxon>
        <taxon>Glomerales</taxon>
        <taxon>Glomeraceae</taxon>
        <taxon>Funneliformis</taxon>
    </lineage>
</organism>
<keyword evidence="2" id="KW-1185">Reference proteome</keyword>
<gene>
    <name evidence="1" type="ORF">FMOSSE_LOCUS15077</name>
</gene>
<sequence>EKKFTARMCCEKELSEGQKGAIIATKKLGHTNTRISAVINCSRSSV</sequence>
<evidence type="ECO:0000313" key="1">
    <source>
        <dbReference type="EMBL" id="CAG8722302.1"/>
    </source>
</evidence>
<dbReference type="AlphaFoldDB" id="A0A9N9I591"/>
<accession>A0A9N9I591</accession>
<name>A0A9N9I591_FUNMO</name>
<evidence type="ECO:0000313" key="2">
    <source>
        <dbReference type="Proteomes" id="UP000789375"/>
    </source>
</evidence>
<feature type="non-terminal residue" evidence="1">
    <location>
        <position position="1"/>
    </location>
</feature>
<reference evidence="1" key="1">
    <citation type="submission" date="2021-06" db="EMBL/GenBank/DDBJ databases">
        <authorList>
            <person name="Kallberg Y."/>
            <person name="Tangrot J."/>
            <person name="Rosling A."/>
        </authorList>
    </citation>
    <scope>NUCLEOTIDE SEQUENCE</scope>
    <source>
        <strain evidence="1">87-6 pot B 2015</strain>
    </source>
</reference>